<reference evidence="1 2" key="1">
    <citation type="submission" date="2018-06" db="EMBL/GenBank/DDBJ databases">
        <authorList>
            <consortium name="Pathogen Informatics"/>
            <person name="Doyle S."/>
        </authorList>
    </citation>
    <scope>NUCLEOTIDE SEQUENCE [LARGE SCALE GENOMIC DNA]</scope>
    <source>
        <strain evidence="1 2">NCTC10975</strain>
    </source>
</reference>
<accession>A0A2X2BHX2</accession>
<dbReference type="Proteomes" id="UP000251485">
    <property type="component" value="Unassembled WGS sequence"/>
</dbReference>
<dbReference type="AlphaFoldDB" id="A0A2X2BHX2"/>
<organism evidence="1 2">
    <name type="scientific">Proteus mirabilis</name>
    <dbReference type="NCBI Taxonomy" id="584"/>
    <lineage>
        <taxon>Bacteria</taxon>
        <taxon>Pseudomonadati</taxon>
        <taxon>Pseudomonadota</taxon>
        <taxon>Gammaproteobacteria</taxon>
        <taxon>Enterobacterales</taxon>
        <taxon>Morganellaceae</taxon>
        <taxon>Proteus</taxon>
    </lineage>
</organism>
<sequence length="85" mass="9522">MLASNFIYPIRYYRPFTVKKVVLGANYFLKLRIIYNLCDNSAQSRIAAILLNKTAVNNNAYSVLCSKAVLIASGIELPCPLPVKR</sequence>
<proteinExistence type="predicted"/>
<gene>
    <name evidence="1" type="ORF">NCTC10975_01487</name>
</gene>
<protein>
    <submittedName>
        <fullName evidence="1">Uncharacterized protein</fullName>
    </submittedName>
</protein>
<evidence type="ECO:0000313" key="2">
    <source>
        <dbReference type="Proteomes" id="UP000251485"/>
    </source>
</evidence>
<name>A0A2X2BHX2_PROMI</name>
<evidence type="ECO:0000313" key="1">
    <source>
        <dbReference type="EMBL" id="SPY95517.1"/>
    </source>
</evidence>
<dbReference type="EMBL" id="UAUE01000009">
    <property type="protein sequence ID" value="SPY95517.1"/>
    <property type="molecule type" value="Genomic_DNA"/>
</dbReference>